<name>A0AAV2HCF5_LYMST</name>
<keyword evidence="2" id="KW-0378">Hydrolase</keyword>
<dbReference type="PANTHER" id="PTHR45626">
    <property type="entry name" value="TRANSCRIPTION TERMINATION FACTOR 2-RELATED"/>
    <property type="match status" value="1"/>
</dbReference>
<feature type="domain" description="SNF2 N-terminal" evidence="5">
    <location>
        <begin position="34"/>
        <end position="101"/>
    </location>
</feature>
<accession>A0AAV2HCF5</accession>
<dbReference type="InterPro" id="IPR000330">
    <property type="entry name" value="SNF2_N"/>
</dbReference>
<evidence type="ECO:0000256" key="4">
    <source>
        <dbReference type="ARBA" id="ARBA00022840"/>
    </source>
</evidence>
<dbReference type="InterPro" id="IPR038718">
    <property type="entry name" value="SNF2-like_sf"/>
</dbReference>
<dbReference type="InterPro" id="IPR050628">
    <property type="entry name" value="SNF2_RAD54_helicase_TF"/>
</dbReference>
<dbReference type="InterPro" id="IPR027417">
    <property type="entry name" value="P-loop_NTPase"/>
</dbReference>
<organism evidence="6 7">
    <name type="scientific">Lymnaea stagnalis</name>
    <name type="common">Great pond snail</name>
    <name type="synonym">Helix stagnalis</name>
    <dbReference type="NCBI Taxonomy" id="6523"/>
    <lineage>
        <taxon>Eukaryota</taxon>
        <taxon>Metazoa</taxon>
        <taxon>Spiralia</taxon>
        <taxon>Lophotrochozoa</taxon>
        <taxon>Mollusca</taxon>
        <taxon>Gastropoda</taxon>
        <taxon>Heterobranchia</taxon>
        <taxon>Euthyneura</taxon>
        <taxon>Panpulmonata</taxon>
        <taxon>Hygrophila</taxon>
        <taxon>Lymnaeoidea</taxon>
        <taxon>Lymnaeidae</taxon>
        <taxon>Lymnaea</taxon>
    </lineage>
</organism>
<keyword evidence="7" id="KW-1185">Reference proteome</keyword>
<keyword evidence="3" id="KW-0347">Helicase</keyword>
<protein>
    <recommendedName>
        <fullName evidence="5">SNF2 N-terminal domain-containing protein</fullName>
    </recommendedName>
</protein>
<evidence type="ECO:0000256" key="2">
    <source>
        <dbReference type="ARBA" id="ARBA00022801"/>
    </source>
</evidence>
<dbReference type="GO" id="GO:0006281">
    <property type="term" value="P:DNA repair"/>
    <property type="evidence" value="ECO:0007669"/>
    <property type="project" value="TreeGrafter"/>
</dbReference>
<dbReference type="GO" id="GO:0004386">
    <property type="term" value="F:helicase activity"/>
    <property type="evidence" value="ECO:0007669"/>
    <property type="project" value="UniProtKB-KW"/>
</dbReference>
<evidence type="ECO:0000259" key="5">
    <source>
        <dbReference type="Pfam" id="PF00176"/>
    </source>
</evidence>
<evidence type="ECO:0000256" key="1">
    <source>
        <dbReference type="ARBA" id="ARBA00022741"/>
    </source>
</evidence>
<evidence type="ECO:0000256" key="3">
    <source>
        <dbReference type="ARBA" id="ARBA00022806"/>
    </source>
</evidence>
<evidence type="ECO:0000313" key="7">
    <source>
        <dbReference type="Proteomes" id="UP001497497"/>
    </source>
</evidence>
<dbReference type="SUPFAM" id="SSF52540">
    <property type="entry name" value="P-loop containing nucleoside triphosphate hydrolases"/>
    <property type="match status" value="1"/>
</dbReference>
<dbReference type="PANTHER" id="PTHR45626:SF17">
    <property type="entry name" value="HELICASE-LIKE TRANSCRIPTION FACTOR"/>
    <property type="match status" value="1"/>
</dbReference>
<evidence type="ECO:0000313" key="6">
    <source>
        <dbReference type="EMBL" id="CAL1531405.1"/>
    </source>
</evidence>
<reference evidence="6 7" key="1">
    <citation type="submission" date="2024-04" db="EMBL/GenBank/DDBJ databases">
        <authorList>
            <consortium name="Genoscope - CEA"/>
            <person name="William W."/>
        </authorList>
    </citation>
    <scope>NUCLEOTIDE SEQUENCE [LARGE SCALE GENOMIC DNA]</scope>
</reference>
<dbReference type="GO" id="GO:0008094">
    <property type="term" value="F:ATP-dependent activity, acting on DNA"/>
    <property type="evidence" value="ECO:0007669"/>
    <property type="project" value="TreeGrafter"/>
</dbReference>
<dbReference type="Gene3D" id="3.40.50.10810">
    <property type="entry name" value="Tandem AAA-ATPase domain"/>
    <property type="match status" value="1"/>
</dbReference>
<dbReference type="AlphaFoldDB" id="A0AAV2HCF5"/>
<dbReference type="Pfam" id="PF00176">
    <property type="entry name" value="SNF2-rel_dom"/>
    <property type="match status" value="1"/>
</dbReference>
<comment type="caution">
    <text evidence="6">The sequence shown here is derived from an EMBL/GenBank/DDBJ whole genome shotgun (WGS) entry which is preliminary data.</text>
</comment>
<dbReference type="GO" id="GO:0005634">
    <property type="term" value="C:nucleus"/>
    <property type="evidence" value="ECO:0007669"/>
    <property type="project" value="TreeGrafter"/>
</dbReference>
<dbReference type="Proteomes" id="UP001497497">
    <property type="component" value="Unassembled WGS sequence"/>
</dbReference>
<dbReference type="GO" id="GO:0016787">
    <property type="term" value="F:hydrolase activity"/>
    <property type="evidence" value="ECO:0007669"/>
    <property type="project" value="UniProtKB-KW"/>
</dbReference>
<sequence>MQNEFDKIFETLDEGDKRAETEPADAVSTVLFPYQKQALNWMISKENTDTLPPFWEKLNNDCYWNTLAMFISNTTPKSVHGGILADDMGLGKTLEMISLILSNFVDGKPLAHPLPGKCRSPYGSETMVQYYFLLKIVTINMTSLNDNGWSLTSKKLFHVYSVMTINCIIKLFWALNTIKTLKIILSSVFKLIYMVGREKLYCKYEILLFFSSFMKRSVQDACDDMGKSNYINPHSGIFEVIADDVNLKSQSINEAKCRLNFHMRSGKTNDILEWDIRIMKIERKIELLFQRRQSLNLSSKLYICFAHSYPVAWKYIHH</sequence>
<keyword evidence="1" id="KW-0547">Nucleotide-binding</keyword>
<dbReference type="GO" id="GO:0005524">
    <property type="term" value="F:ATP binding"/>
    <property type="evidence" value="ECO:0007669"/>
    <property type="project" value="UniProtKB-KW"/>
</dbReference>
<proteinExistence type="predicted"/>
<gene>
    <name evidence="6" type="ORF">GSLYS_00005500001</name>
</gene>
<dbReference type="EMBL" id="CAXITT010000088">
    <property type="protein sequence ID" value="CAL1531405.1"/>
    <property type="molecule type" value="Genomic_DNA"/>
</dbReference>
<keyword evidence="4" id="KW-0067">ATP-binding</keyword>